<keyword evidence="5" id="KW-1185">Reference proteome</keyword>
<dbReference type="CDD" id="cd02440">
    <property type="entry name" value="AdoMet_MTases"/>
    <property type="match status" value="1"/>
</dbReference>
<evidence type="ECO:0000313" key="5">
    <source>
        <dbReference type="Proteomes" id="UP000233786"/>
    </source>
</evidence>
<comment type="caution">
    <text evidence="4">The sequence shown here is derived from an EMBL/GenBank/DDBJ whole genome shotgun (WGS) entry which is preliminary data.</text>
</comment>
<accession>A0A2N3Y3V4</accession>
<dbReference type="Pfam" id="PF13649">
    <property type="entry name" value="Methyltransf_25"/>
    <property type="match status" value="1"/>
</dbReference>
<dbReference type="EMBL" id="PJNB01000001">
    <property type="protein sequence ID" value="PKW17608.1"/>
    <property type="molecule type" value="Genomic_DNA"/>
</dbReference>
<dbReference type="PANTHER" id="PTHR43861">
    <property type="entry name" value="TRANS-ACONITATE 2-METHYLTRANSFERASE-RELATED"/>
    <property type="match status" value="1"/>
</dbReference>
<dbReference type="GO" id="GO:0008168">
    <property type="term" value="F:methyltransferase activity"/>
    <property type="evidence" value="ECO:0007669"/>
    <property type="project" value="UniProtKB-KW"/>
</dbReference>
<dbReference type="PANTHER" id="PTHR43861:SF1">
    <property type="entry name" value="TRANS-ACONITATE 2-METHYLTRANSFERASE"/>
    <property type="match status" value="1"/>
</dbReference>
<protein>
    <submittedName>
        <fullName evidence="4">Methyltransferase family protein</fullName>
    </submittedName>
</protein>
<organism evidence="4 5">
    <name type="scientific">Saccharopolyspora spinosa</name>
    <dbReference type="NCBI Taxonomy" id="60894"/>
    <lineage>
        <taxon>Bacteria</taxon>
        <taxon>Bacillati</taxon>
        <taxon>Actinomycetota</taxon>
        <taxon>Actinomycetes</taxon>
        <taxon>Pseudonocardiales</taxon>
        <taxon>Pseudonocardiaceae</taxon>
        <taxon>Saccharopolyspora</taxon>
    </lineage>
</organism>
<dbReference type="InterPro" id="IPR029063">
    <property type="entry name" value="SAM-dependent_MTases_sf"/>
</dbReference>
<keyword evidence="2" id="KW-0808">Transferase</keyword>
<evidence type="ECO:0000256" key="2">
    <source>
        <dbReference type="ARBA" id="ARBA00022679"/>
    </source>
</evidence>
<dbReference type="Proteomes" id="UP000233786">
    <property type="component" value="Unassembled WGS sequence"/>
</dbReference>
<name>A0A2N3Y3V4_SACSN</name>
<keyword evidence="1 4" id="KW-0489">Methyltransferase</keyword>
<evidence type="ECO:0000256" key="1">
    <source>
        <dbReference type="ARBA" id="ARBA00022603"/>
    </source>
</evidence>
<feature type="domain" description="Methyltransferase" evidence="3">
    <location>
        <begin position="129"/>
        <end position="219"/>
    </location>
</feature>
<evidence type="ECO:0000313" key="4">
    <source>
        <dbReference type="EMBL" id="PKW17608.1"/>
    </source>
</evidence>
<dbReference type="AlphaFoldDB" id="A0A2N3Y3V4"/>
<reference evidence="4" key="1">
    <citation type="submission" date="2017-12" db="EMBL/GenBank/DDBJ databases">
        <title>Sequencing the genomes of 1000 Actinobacteria strains.</title>
        <authorList>
            <person name="Klenk H.-P."/>
        </authorList>
    </citation>
    <scope>NUCLEOTIDE SEQUENCE [LARGE SCALE GENOMIC DNA]</scope>
    <source>
        <strain evidence="4">DSM 44228</strain>
    </source>
</reference>
<dbReference type="GO" id="GO:0032259">
    <property type="term" value="P:methylation"/>
    <property type="evidence" value="ECO:0007669"/>
    <property type="project" value="UniProtKB-KW"/>
</dbReference>
<dbReference type="RefSeq" id="WP_010692493.1">
    <property type="nucleotide sequence ID" value="NZ_CP061007.1"/>
</dbReference>
<proteinExistence type="predicted"/>
<gene>
    <name evidence="4" type="ORF">A8926_5591</name>
</gene>
<dbReference type="InterPro" id="IPR041698">
    <property type="entry name" value="Methyltransf_25"/>
</dbReference>
<dbReference type="SUPFAM" id="SSF53335">
    <property type="entry name" value="S-adenosyl-L-methionine-dependent methyltransferases"/>
    <property type="match status" value="1"/>
</dbReference>
<dbReference type="Gene3D" id="3.40.50.150">
    <property type="entry name" value="Vaccinia Virus protein VP39"/>
    <property type="match status" value="1"/>
</dbReference>
<dbReference type="STRING" id="994479.GCA_000194155_00853"/>
<evidence type="ECO:0000259" key="3">
    <source>
        <dbReference type="Pfam" id="PF13649"/>
    </source>
</evidence>
<sequence>MAGGARPLDTGERGVLDLLLVEGEPATTTPDSNRVPEIIGDEIRLAPGLGRRRGRLHLAAAEPAGYRVAAVTPVPQPADLDVVRDSYDRVADNYVDMVTTTGVGDIRTHPWHRAAMDVFADAVGGLGPVLDVGCGPGTVTAYLAERGVDVAGVDLSPRMIEHARRLHPECTFSVGSSTDLDLAEASWGGLLGWWSLFNLPRHVLPRVLSSFARALMPEGQLIIATHVGDGDVRRTEAYGGVPVRWTTYRWQPDQLAALVERAGLRPTAELRLPADGPIGPTVVLVAQRER</sequence>